<sequence>MNRVLALAGSVIFFAIAFSIYSYVPESQREPNVYYFGFFETFVFVMIYSGPVYLIAGLPVSLLIDQLLKKIKGRLPYLPRMTMYSIAGIIIGFLFHIWMTKNHIGSLSLVIRPLIYGFTAANIFLHLLLLISWYRK</sequence>
<organism evidence="2 3">
    <name type="scientific">Salinibacillus aidingensis</name>
    <dbReference type="NCBI Taxonomy" id="237684"/>
    <lineage>
        <taxon>Bacteria</taxon>
        <taxon>Bacillati</taxon>
        <taxon>Bacillota</taxon>
        <taxon>Bacilli</taxon>
        <taxon>Bacillales</taxon>
        <taxon>Bacillaceae</taxon>
        <taxon>Salinibacillus</taxon>
    </lineage>
</organism>
<dbReference type="RefSeq" id="WP_343839976.1">
    <property type="nucleotide sequence ID" value="NZ_BAAADO010000003.1"/>
</dbReference>
<reference evidence="2 3" key="1">
    <citation type="journal article" date="2019" name="Int. J. Syst. Evol. Microbiol.">
        <title>The Global Catalogue of Microorganisms (GCM) 10K type strain sequencing project: providing services to taxonomists for standard genome sequencing and annotation.</title>
        <authorList>
            <consortium name="The Broad Institute Genomics Platform"/>
            <consortium name="The Broad Institute Genome Sequencing Center for Infectious Disease"/>
            <person name="Wu L."/>
            <person name="Ma J."/>
        </authorList>
    </citation>
    <scope>NUCLEOTIDE SEQUENCE [LARGE SCALE GENOMIC DNA]</scope>
    <source>
        <strain evidence="2 3">JCM 12389</strain>
    </source>
</reference>
<feature type="transmembrane region" description="Helical" evidence="1">
    <location>
        <begin position="81"/>
        <end position="99"/>
    </location>
</feature>
<evidence type="ECO:0008006" key="4">
    <source>
        <dbReference type="Google" id="ProtNLM"/>
    </source>
</evidence>
<accession>A0ABN1B9B1</accession>
<feature type="transmembrane region" description="Helical" evidence="1">
    <location>
        <begin position="114"/>
        <end position="134"/>
    </location>
</feature>
<comment type="caution">
    <text evidence="2">The sequence shown here is derived from an EMBL/GenBank/DDBJ whole genome shotgun (WGS) entry which is preliminary data.</text>
</comment>
<name>A0ABN1B9B1_9BACI</name>
<gene>
    <name evidence="2" type="ORF">GCM10008986_18380</name>
</gene>
<evidence type="ECO:0000313" key="3">
    <source>
        <dbReference type="Proteomes" id="UP001500880"/>
    </source>
</evidence>
<evidence type="ECO:0000256" key="1">
    <source>
        <dbReference type="SAM" id="Phobius"/>
    </source>
</evidence>
<dbReference type="EMBL" id="BAAADO010000003">
    <property type="protein sequence ID" value="GAA0492376.1"/>
    <property type="molecule type" value="Genomic_DNA"/>
</dbReference>
<dbReference type="Proteomes" id="UP001500880">
    <property type="component" value="Unassembled WGS sequence"/>
</dbReference>
<evidence type="ECO:0000313" key="2">
    <source>
        <dbReference type="EMBL" id="GAA0492376.1"/>
    </source>
</evidence>
<keyword evidence="3" id="KW-1185">Reference proteome</keyword>
<keyword evidence="1" id="KW-0812">Transmembrane</keyword>
<protein>
    <recommendedName>
        <fullName evidence="4">ECF-type riboflavin transporter, S component</fullName>
    </recommendedName>
</protein>
<keyword evidence="1" id="KW-0472">Membrane</keyword>
<keyword evidence="1" id="KW-1133">Transmembrane helix</keyword>
<feature type="transmembrane region" description="Helical" evidence="1">
    <location>
        <begin position="35"/>
        <end position="60"/>
    </location>
</feature>
<proteinExistence type="predicted"/>